<keyword evidence="2" id="KW-0391">Immunity</keyword>
<dbReference type="Ensembl" id="ENSAPLT00000017559.1">
    <property type="protein sequence ID" value="ENSAPLP00000017165.1"/>
    <property type="gene ID" value="ENSAPLG00000026814.1"/>
</dbReference>
<evidence type="ECO:0000313" key="9">
    <source>
        <dbReference type="Proteomes" id="UP000016666"/>
    </source>
</evidence>
<keyword evidence="9" id="KW-1185">Reference proteome</keyword>
<keyword evidence="3" id="KW-1064">Adaptive immunity</keyword>
<dbReference type="Gene3D" id="2.60.40.10">
    <property type="entry name" value="Immunoglobulins"/>
    <property type="match status" value="1"/>
</dbReference>
<dbReference type="SUPFAM" id="SSF48726">
    <property type="entry name" value="Immunoglobulin"/>
    <property type="match status" value="1"/>
</dbReference>
<dbReference type="InterPro" id="IPR051006">
    <property type="entry name" value="TCR_variable_domain"/>
</dbReference>
<dbReference type="Proteomes" id="UP000016666">
    <property type="component" value="Unassembled WGS sequence"/>
</dbReference>
<name>A0A493SUK4_ANAPP</name>
<organism evidence="8 9">
    <name type="scientific">Anas platyrhynchos platyrhynchos</name>
    <name type="common">Northern mallard</name>
    <dbReference type="NCBI Taxonomy" id="8840"/>
    <lineage>
        <taxon>Eukaryota</taxon>
        <taxon>Metazoa</taxon>
        <taxon>Chordata</taxon>
        <taxon>Craniata</taxon>
        <taxon>Vertebrata</taxon>
        <taxon>Euteleostomi</taxon>
        <taxon>Archelosauria</taxon>
        <taxon>Archosauria</taxon>
        <taxon>Dinosauria</taxon>
        <taxon>Saurischia</taxon>
        <taxon>Theropoda</taxon>
        <taxon>Coelurosauria</taxon>
        <taxon>Aves</taxon>
        <taxon>Neognathae</taxon>
        <taxon>Galloanserae</taxon>
        <taxon>Anseriformes</taxon>
        <taxon>Anatidae</taxon>
        <taxon>Anatinae</taxon>
        <taxon>Anas</taxon>
    </lineage>
</organism>
<dbReference type="PANTHER" id="PTHR19343">
    <property type="entry name" value="T CELL RECEPTOR ALPHA VARIABLE 1-2"/>
    <property type="match status" value="1"/>
</dbReference>
<dbReference type="InterPro" id="IPR013106">
    <property type="entry name" value="Ig_V-set"/>
</dbReference>
<sequence>MVPIVAKPDKVLVVVIEGAQASGKPRLPRMYSNFYGLFWYQQKKGQAPQRISYQAGAGTKQNGRFTTELNTSDKSSVLQLKEVELSDSALYLCAVSDTLVQGAALTFGMGPSVLPWQYYFPCSPQDLTARSPFPKWLVSVAVERGLPGTNHAWSAALFSKGLCVLSSLSTEEAPQGKCLHEQLLQKLPPQGQA</sequence>
<proteinExistence type="predicted"/>
<keyword evidence="6" id="KW-1279">T cell receptor</keyword>
<dbReference type="Pfam" id="PF07686">
    <property type="entry name" value="V-set"/>
    <property type="match status" value="1"/>
</dbReference>
<dbReference type="PANTHER" id="PTHR19343:SF26">
    <property type="entry name" value="T CELL RECEPTOR ALPHA VARIABLE 1-1"/>
    <property type="match status" value="1"/>
</dbReference>
<dbReference type="GO" id="GO:0042101">
    <property type="term" value="C:T cell receptor complex"/>
    <property type="evidence" value="ECO:0007669"/>
    <property type="project" value="UniProtKB-KW"/>
</dbReference>
<dbReference type="InterPro" id="IPR036179">
    <property type="entry name" value="Ig-like_dom_sf"/>
</dbReference>
<keyword evidence="4" id="KW-0675">Receptor</keyword>
<reference evidence="8" key="2">
    <citation type="submission" date="2025-08" db="UniProtKB">
        <authorList>
            <consortium name="Ensembl"/>
        </authorList>
    </citation>
    <scope>IDENTIFICATION</scope>
</reference>
<evidence type="ECO:0000256" key="5">
    <source>
        <dbReference type="ARBA" id="ARBA00023319"/>
    </source>
</evidence>
<keyword evidence="5" id="KW-0393">Immunoglobulin domain</keyword>
<evidence type="ECO:0000259" key="7">
    <source>
        <dbReference type="PROSITE" id="PS50835"/>
    </source>
</evidence>
<evidence type="ECO:0000256" key="6">
    <source>
        <dbReference type="ARBA" id="ARBA00043266"/>
    </source>
</evidence>
<evidence type="ECO:0000313" key="8">
    <source>
        <dbReference type="Ensembl" id="ENSAPLP00000017165.1"/>
    </source>
</evidence>
<evidence type="ECO:0000256" key="1">
    <source>
        <dbReference type="ARBA" id="ARBA00022729"/>
    </source>
</evidence>
<evidence type="ECO:0000256" key="3">
    <source>
        <dbReference type="ARBA" id="ARBA00023130"/>
    </source>
</evidence>
<dbReference type="GO" id="GO:0002250">
    <property type="term" value="P:adaptive immune response"/>
    <property type="evidence" value="ECO:0007669"/>
    <property type="project" value="UniProtKB-KW"/>
</dbReference>
<dbReference type="InterPro" id="IPR013783">
    <property type="entry name" value="Ig-like_fold"/>
</dbReference>
<reference evidence="9" key="1">
    <citation type="submission" date="2017-10" db="EMBL/GenBank/DDBJ databases">
        <title>A new Pekin duck reference genome.</title>
        <authorList>
            <person name="Hou Z.-C."/>
            <person name="Zhou Z.-K."/>
            <person name="Zhu F."/>
            <person name="Hou S.-S."/>
        </authorList>
    </citation>
    <scope>NUCLEOTIDE SEQUENCE [LARGE SCALE GENOMIC DNA]</scope>
</reference>
<reference evidence="8" key="3">
    <citation type="submission" date="2025-09" db="UniProtKB">
        <authorList>
            <consortium name="Ensembl"/>
        </authorList>
    </citation>
    <scope>IDENTIFICATION</scope>
</reference>
<evidence type="ECO:0000256" key="4">
    <source>
        <dbReference type="ARBA" id="ARBA00023170"/>
    </source>
</evidence>
<dbReference type="PROSITE" id="PS50835">
    <property type="entry name" value="IG_LIKE"/>
    <property type="match status" value="1"/>
</dbReference>
<accession>A0A493SUK4</accession>
<dbReference type="InterPro" id="IPR007110">
    <property type="entry name" value="Ig-like_dom"/>
</dbReference>
<feature type="domain" description="Ig-like" evidence="7">
    <location>
        <begin position="37"/>
        <end position="106"/>
    </location>
</feature>
<dbReference type="GeneTree" id="ENSGT01030000235023"/>
<protein>
    <recommendedName>
        <fullName evidence="7">Ig-like domain-containing protein</fullName>
    </recommendedName>
</protein>
<keyword evidence="1" id="KW-0732">Signal</keyword>
<dbReference type="AlphaFoldDB" id="A0A493SUK4"/>
<dbReference type="GO" id="GO:0042605">
    <property type="term" value="F:peptide antigen binding"/>
    <property type="evidence" value="ECO:0007669"/>
    <property type="project" value="TreeGrafter"/>
</dbReference>
<evidence type="ECO:0000256" key="2">
    <source>
        <dbReference type="ARBA" id="ARBA00022859"/>
    </source>
</evidence>